<evidence type="ECO:0000256" key="1">
    <source>
        <dbReference type="ARBA" id="ARBA00004123"/>
    </source>
</evidence>
<organism evidence="5 6">
    <name type="scientific">Thyridium curvatum</name>
    <dbReference type="NCBI Taxonomy" id="1093900"/>
    <lineage>
        <taxon>Eukaryota</taxon>
        <taxon>Fungi</taxon>
        <taxon>Dikarya</taxon>
        <taxon>Ascomycota</taxon>
        <taxon>Pezizomycotina</taxon>
        <taxon>Sordariomycetes</taxon>
        <taxon>Sordariomycetidae</taxon>
        <taxon>Thyridiales</taxon>
        <taxon>Thyridiaceae</taxon>
        <taxon>Thyridium</taxon>
    </lineage>
</organism>
<evidence type="ECO:0000313" key="6">
    <source>
        <dbReference type="Proteomes" id="UP000319257"/>
    </source>
</evidence>
<keyword evidence="4" id="KW-0175">Coiled coil</keyword>
<evidence type="ECO:0000313" key="5">
    <source>
        <dbReference type="EMBL" id="TPX11235.1"/>
    </source>
</evidence>
<evidence type="ECO:0000256" key="4">
    <source>
        <dbReference type="SAM" id="Coils"/>
    </source>
</evidence>
<name>A0A507AKZ2_9PEZI</name>
<dbReference type="AlphaFoldDB" id="A0A507AKZ2"/>
<proteinExistence type="inferred from homology"/>
<accession>A0A507AKZ2</accession>
<gene>
    <name evidence="5" type="ORF">E0L32_001053</name>
</gene>
<evidence type="ECO:0000256" key="2">
    <source>
        <dbReference type="ARBA" id="ARBA00008044"/>
    </source>
</evidence>
<comment type="caution">
    <text evidence="5">The sequence shown here is derived from an EMBL/GenBank/DDBJ whole genome shotgun (WGS) entry which is preliminary data.</text>
</comment>
<dbReference type="Pfam" id="PF09766">
    <property type="entry name" value="FmiP_Thoc5"/>
    <property type="match status" value="1"/>
</dbReference>
<dbReference type="PANTHER" id="PTHR13375:SF3">
    <property type="entry name" value="THO COMPLEX SUBUNIT 5 HOMOLOG"/>
    <property type="match status" value="1"/>
</dbReference>
<comment type="similarity">
    <text evidence="2">Belongs to the THOC5 family.</text>
</comment>
<dbReference type="PANTHER" id="PTHR13375">
    <property type="entry name" value="FMS INTERACTING PROTEIN"/>
    <property type="match status" value="1"/>
</dbReference>
<comment type="subcellular location">
    <subcellularLocation>
        <location evidence="1">Nucleus</location>
    </subcellularLocation>
</comment>
<feature type="coiled-coil region" evidence="4">
    <location>
        <begin position="141"/>
        <end position="175"/>
    </location>
</feature>
<dbReference type="RefSeq" id="XP_030992946.1">
    <property type="nucleotide sequence ID" value="XM_031133207.1"/>
</dbReference>
<dbReference type="OrthoDB" id="20582at2759"/>
<keyword evidence="6" id="KW-1185">Reference proteome</keyword>
<dbReference type="GO" id="GO:0003729">
    <property type="term" value="F:mRNA binding"/>
    <property type="evidence" value="ECO:0007669"/>
    <property type="project" value="TreeGrafter"/>
</dbReference>
<dbReference type="InterPro" id="IPR019163">
    <property type="entry name" value="THO_Thoc5"/>
</dbReference>
<evidence type="ECO:0008006" key="7">
    <source>
        <dbReference type="Google" id="ProtNLM"/>
    </source>
</evidence>
<protein>
    <recommendedName>
        <fullName evidence="7">THO complex subunit 5</fullName>
    </recommendedName>
</protein>
<dbReference type="Proteomes" id="UP000319257">
    <property type="component" value="Unassembled WGS sequence"/>
</dbReference>
<dbReference type="InParanoid" id="A0A507AKZ2"/>
<dbReference type="EMBL" id="SKBQ01000004">
    <property type="protein sequence ID" value="TPX11235.1"/>
    <property type="molecule type" value="Genomic_DNA"/>
</dbReference>
<reference evidence="5 6" key="1">
    <citation type="submission" date="2019-06" db="EMBL/GenBank/DDBJ databases">
        <title>Draft genome sequence of the filamentous fungus Phialemoniopsis curvata isolated from diesel fuel.</title>
        <authorList>
            <person name="Varaljay V.A."/>
            <person name="Lyon W.J."/>
            <person name="Crouch A.L."/>
            <person name="Drake C.E."/>
            <person name="Hollomon J.M."/>
            <person name="Nadeau L.J."/>
            <person name="Nunn H.S."/>
            <person name="Stevenson B.S."/>
            <person name="Bojanowski C.L."/>
            <person name="Crookes-Goodson W.J."/>
        </authorList>
    </citation>
    <scope>NUCLEOTIDE SEQUENCE [LARGE SCALE GENOMIC DNA]</scope>
    <source>
        <strain evidence="5 6">D216</strain>
    </source>
</reference>
<keyword evidence="3" id="KW-0539">Nucleus</keyword>
<dbReference type="GeneID" id="41968500"/>
<dbReference type="STRING" id="1093900.A0A507AKZ2"/>
<dbReference type="GO" id="GO:0006406">
    <property type="term" value="P:mRNA export from nucleus"/>
    <property type="evidence" value="ECO:0007669"/>
    <property type="project" value="TreeGrafter"/>
</dbReference>
<evidence type="ECO:0000256" key="3">
    <source>
        <dbReference type="ARBA" id="ARBA00023242"/>
    </source>
</evidence>
<dbReference type="GO" id="GO:0000445">
    <property type="term" value="C:THO complex part of transcription export complex"/>
    <property type="evidence" value="ECO:0007669"/>
    <property type="project" value="TreeGrafter"/>
</dbReference>
<sequence length="208" mass="23932">MTTDDIVTDPNLAAVLRVSQQARQQALELVDLIAKSESPSQEAISQLAKQQKLLTGSLSQLRGLHRAACFTARETKARTADARQEVDRLHLQLQNLNYEQRHLQGEIDACDSYDHPYLELPLIPEEEYLAQHPEHANIDPNELMTERIQHEKRQREALEKQREALLKNKTKLIADNRKRKDDLANLDKDLEKFIDAAKPIQELFDKIV</sequence>